<dbReference type="AlphaFoldDB" id="A0A814R2T2"/>
<dbReference type="EMBL" id="CAJOBB010000354">
    <property type="protein sequence ID" value="CAF3659529.1"/>
    <property type="molecule type" value="Genomic_DNA"/>
</dbReference>
<sequence>MYSYWSSSSSSLVLLLIILLINIAYITNLRCHEDIDGSLQLMDNCRSCIIFIDTKRSIKVSPRKTDIYEGSTIQELFLYSNNRKRHRRDDANIIIRQQCAREHDGPLYGYDQTHCYCNSNRCNTNIQRCFYEIASKRYFSCYHGSNESHNSLEIYKKCRSCRIQIDSNKIFHYECLTFGEQEHNNHTHCTCQYPMCNQDIGLCQRFQQTPSQPRLNYIHETFLNATYNIFTSTTTTTTTTTTTDSTNILITFPNTNHAKEERSIENATFNQVTSLLLNETKYVQTIIIEIKNHANYFSLNFHCISSIFCFFISYM</sequence>
<accession>A0A814R2T2</accession>
<evidence type="ECO:0000313" key="3">
    <source>
        <dbReference type="EMBL" id="CAF3659529.1"/>
    </source>
</evidence>
<dbReference type="EMBL" id="CAJNOE010000295">
    <property type="protein sequence ID" value="CAF1127099.1"/>
    <property type="molecule type" value="Genomic_DNA"/>
</dbReference>
<dbReference type="Proteomes" id="UP000663860">
    <property type="component" value="Unassembled WGS sequence"/>
</dbReference>
<organism evidence="2 4">
    <name type="scientific">Adineta steineri</name>
    <dbReference type="NCBI Taxonomy" id="433720"/>
    <lineage>
        <taxon>Eukaryota</taxon>
        <taxon>Metazoa</taxon>
        <taxon>Spiralia</taxon>
        <taxon>Gnathifera</taxon>
        <taxon>Rotifera</taxon>
        <taxon>Eurotatoria</taxon>
        <taxon>Bdelloidea</taxon>
        <taxon>Adinetida</taxon>
        <taxon>Adinetidae</taxon>
        <taxon>Adineta</taxon>
    </lineage>
</organism>
<proteinExistence type="predicted"/>
<comment type="caution">
    <text evidence="2">The sequence shown here is derived from an EMBL/GenBank/DDBJ whole genome shotgun (WGS) entry which is preliminary data.</text>
</comment>
<gene>
    <name evidence="2" type="ORF">IZO911_LOCUS24476</name>
    <name evidence="3" type="ORF">KXQ929_LOCUS8235</name>
</gene>
<reference evidence="2" key="1">
    <citation type="submission" date="2021-02" db="EMBL/GenBank/DDBJ databases">
        <authorList>
            <person name="Nowell W R."/>
        </authorList>
    </citation>
    <scope>NUCLEOTIDE SEQUENCE</scope>
</reference>
<protein>
    <submittedName>
        <fullName evidence="2">Uncharacterized protein</fullName>
    </submittedName>
</protein>
<evidence type="ECO:0000256" key="1">
    <source>
        <dbReference type="SAM" id="Phobius"/>
    </source>
</evidence>
<keyword evidence="1" id="KW-1133">Transmembrane helix</keyword>
<keyword evidence="1" id="KW-0812">Transmembrane</keyword>
<keyword evidence="1" id="KW-0472">Membrane</keyword>
<dbReference type="Proteomes" id="UP000663868">
    <property type="component" value="Unassembled WGS sequence"/>
</dbReference>
<feature type="transmembrane region" description="Helical" evidence="1">
    <location>
        <begin position="296"/>
        <end position="314"/>
    </location>
</feature>
<name>A0A814R2T2_9BILA</name>
<evidence type="ECO:0000313" key="4">
    <source>
        <dbReference type="Proteomes" id="UP000663860"/>
    </source>
</evidence>
<evidence type="ECO:0000313" key="2">
    <source>
        <dbReference type="EMBL" id="CAF1127099.1"/>
    </source>
</evidence>